<dbReference type="SUPFAM" id="SSF89360">
    <property type="entry name" value="HesB-like domain"/>
    <property type="match status" value="1"/>
</dbReference>
<evidence type="ECO:0000313" key="1">
    <source>
        <dbReference type="EMBL" id="MDQ0214905.1"/>
    </source>
</evidence>
<name>A0AAJ1WIQ8_9BACI</name>
<protein>
    <submittedName>
        <fullName evidence="1">Fe-S cluster assembly iron-binding protein IscA</fullName>
    </submittedName>
</protein>
<dbReference type="InterPro" id="IPR035903">
    <property type="entry name" value="HesB-like_dom_sf"/>
</dbReference>
<reference evidence="1" key="1">
    <citation type="submission" date="2023-07" db="EMBL/GenBank/DDBJ databases">
        <title>Genomic Encyclopedia of Type Strains, Phase IV (KMG-IV): sequencing the most valuable type-strain genomes for metagenomic binning, comparative biology and taxonomic classification.</title>
        <authorList>
            <person name="Goeker M."/>
        </authorList>
    </citation>
    <scope>NUCLEOTIDE SEQUENCE</scope>
    <source>
        <strain evidence="1">DSM 23947</strain>
    </source>
</reference>
<accession>A0AAJ1WIQ8</accession>
<proteinExistence type="predicted"/>
<organism evidence="1 2">
    <name type="scientific">Oikeobacillus pervagus</name>
    <dbReference type="NCBI Taxonomy" id="1325931"/>
    <lineage>
        <taxon>Bacteria</taxon>
        <taxon>Bacillati</taxon>
        <taxon>Bacillota</taxon>
        <taxon>Bacilli</taxon>
        <taxon>Bacillales</taxon>
        <taxon>Bacillaceae</taxon>
        <taxon>Oikeobacillus</taxon>
    </lineage>
</organism>
<dbReference type="EMBL" id="JAUSUC010000012">
    <property type="protein sequence ID" value="MDQ0214905.1"/>
    <property type="molecule type" value="Genomic_DNA"/>
</dbReference>
<keyword evidence="2" id="KW-1185">Reference proteome</keyword>
<dbReference type="Proteomes" id="UP001237207">
    <property type="component" value="Unassembled WGS sequence"/>
</dbReference>
<evidence type="ECO:0000313" key="2">
    <source>
        <dbReference type="Proteomes" id="UP001237207"/>
    </source>
</evidence>
<sequence>MMIITEDAQKYIREKIQKSKREIVLRVAVSGVG</sequence>
<comment type="caution">
    <text evidence="1">The sequence shown here is derived from an EMBL/GenBank/DDBJ whole genome shotgun (WGS) entry which is preliminary data.</text>
</comment>
<gene>
    <name evidence="1" type="ORF">J2S13_001304</name>
</gene>
<dbReference type="AlphaFoldDB" id="A0AAJ1WIQ8"/>